<dbReference type="PANTHER" id="PTHR31365">
    <property type="entry name" value="EXPRESSED PROTEIN"/>
    <property type="match status" value="1"/>
</dbReference>
<protein>
    <submittedName>
        <fullName evidence="3">Uncharacterized protein</fullName>
    </submittedName>
</protein>
<feature type="region of interest" description="Disordered" evidence="1">
    <location>
        <begin position="334"/>
        <end position="460"/>
    </location>
</feature>
<name>A0A4S4DHS5_CAMSN</name>
<dbReference type="AlphaFoldDB" id="A0A4S4DHS5"/>
<feature type="compositionally biased region" description="Low complexity" evidence="1">
    <location>
        <begin position="428"/>
        <end position="444"/>
    </location>
</feature>
<feature type="transmembrane region" description="Helical" evidence="2">
    <location>
        <begin position="156"/>
        <end position="176"/>
    </location>
</feature>
<dbReference type="Proteomes" id="UP000306102">
    <property type="component" value="Unassembled WGS sequence"/>
</dbReference>
<feature type="compositionally biased region" description="Basic and acidic residues" evidence="1">
    <location>
        <begin position="217"/>
        <end position="242"/>
    </location>
</feature>
<evidence type="ECO:0000256" key="1">
    <source>
        <dbReference type="SAM" id="MobiDB-lite"/>
    </source>
</evidence>
<keyword evidence="2" id="KW-0472">Membrane</keyword>
<accession>A0A4S4DHS5</accession>
<feature type="region of interest" description="Disordered" evidence="1">
    <location>
        <begin position="217"/>
        <end position="270"/>
    </location>
</feature>
<keyword evidence="2" id="KW-0812">Transmembrane</keyword>
<feature type="compositionally biased region" description="Basic residues" evidence="1">
    <location>
        <begin position="409"/>
        <end position="421"/>
    </location>
</feature>
<feature type="compositionally biased region" description="Basic and acidic residues" evidence="1">
    <location>
        <begin position="395"/>
        <end position="408"/>
    </location>
</feature>
<evidence type="ECO:0000313" key="4">
    <source>
        <dbReference type="Proteomes" id="UP000306102"/>
    </source>
</evidence>
<feature type="region of interest" description="Disordered" evidence="1">
    <location>
        <begin position="24"/>
        <end position="66"/>
    </location>
</feature>
<keyword evidence="2" id="KW-1133">Transmembrane helix</keyword>
<dbReference type="PANTHER" id="PTHR31365:SF4">
    <property type="entry name" value="OS05G0179800 PROTEIN"/>
    <property type="match status" value="1"/>
</dbReference>
<dbReference type="STRING" id="542762.A0A4S4DHS5"/>
<dbReference type="EMBL" id="SDRB02011209">
    <property type="protein sequence ID" value="THG02358.1"/>
    <property type="molecule type" value="Genomic_DNA"/>
</dbReference>
<feature type="compositionally biased region" description="Basic and acidic residues" evidence="1">
    <location>
        <begin position="337"/>
        <end position="354"/>
    </location>
</feature>
<keyword evidence="4" id="KW-1185">Reference proteome</keyword>
<feature type="compositionally biased region" description="Acidic residues" evidence="1">
    <location>
        <begin position="243"/>
        <end position="257"/>
    </location>
</feature>
<organism evidence="3 4">
    <name type="scientific">Camellia sinensis var. sinensis</name>
    <name type="common">China tea</name>
    <dbReference type="NCBI Taxonomy" id="542762"/>
    <lineage>
        <taxon>Eukaryota</taxon>
        <taxon>Viridiplantae</taxon>
        <taxon>Streptophyta</taxon>
        <taxon>Embryophyta</taxon>
        <taxon>Tracheophyta</taxon>
        <taxon>Spermatophyta</taxon>
        <taxon>Magnoliopsida</taxon>
        <taxon>eudicotyledons</taxon>
        <taxon>Gunneridae</taxon>
        <taxon>Pentapetalae</taxon>
        <taxon>asterids</taxon>
        <taxon>Ericales</taxon>
        <taxon>Theaceae</taxon>
        <taxon>Camellia</taxon>
    </lineage>
</organism>
<sequence length="460" mass="50626">MVGGGNRKDESLVLNSTNVFAALGTLRKKKKSDKEQGSSKSKSSSKKKQDKEEPEPQVFWAPAPLTVKSWADVDDEDDDDYYATTAPPQSSWAGSNDPPPAAKESSTPIQLRLVMLIVNLSCTPLPKSVCFPVSMVRLRYFSMAMPATVVAFPPPVIVVAHMVGLSLLACHLSFFIKKYRTTKANNGCLDDLHSRNLNKWLPSGRWQMQRPLVVEEERADDNLTRETRCQWKDDMPKSKVESESEEGLDEIDDDNDEEHDHEPEVPVEKEPVVKKLAEVSLAPKDPERQLSKKELKKKELAELDAMLAELGIAKSESTGQDDSCVIALSLAFAGGAEENKLENPNGEVEKKEIAPGESKSAKKKKKKDKSSKEAKEQQDEPNGADATNGTDEAAGTEKAEDTSVDVKEKIKKVASMKKKKSSKEMDAAARAAANEAAARNAKLAAAKKKVKDHYNQQPVR</sequence>
<reference evidence="3 4" key="1">
    <citation type="journal article" date="2018" name="Proc. Natl. Acad. Sci. U.S.A.">
        <title>Draft genome sequence of Camellia sinensis var. sinensis provides insights into the evolution of the tea genome and tea quality.</title>
        <authorList>
            <person name="Wei C."/>
            <person name="Yang H."/>
            <person name="Wang S."/>
            <person name="Zhao J."/>
            <person name="Liu C."/>
            <person name="Gao L."/>
            <person name="Xia E."/>
            <person name="Lu Y."/>
            <person name="Tai Y."/>
            <person name="She G."/>
            <person name="Sun J."/>
            <person name="Cao H."/>
            <person name="Tong W."/>
            <person name="Gao Q."/>
            <person name="Li Y."/>
            <person name="Deng W."/>
            <person name="Jiang X."/>
            <person name="Wang W."/>
            <person name="Chen Q."/>
            <person name="Zhang S."/>
            <person name="Li H."/>
            <person name="Wu J."/>
            <person name="Wang P."/>
            <person name="Li P."/>
            <person name="Shi C."/>
            <person name="Zheng F."/>
            <person name="Jian J."/>
            <person name="Huang B."/>
            <person name="Shan D."/>
            <person name="Shi M."/>
            <person name="Fang C."/>
            <person name="Yue Y."/>
            <person name="Li F."/>
            <person name="Li D."/>
            <person name="Wei S."/>
            <person name="Han B."/>
            <person name="Jiang C."/>
            <person name="Yin Y."/>
            <person name="Xia T."/>
            <person name="Zhang Z."/>
            <person name="Bennetzen J.L."/>
            <person name="Zhao S."/>
            <person name="Wan X."/>
        </authorList>
    </citation>
    <scope>NUCLEOTIDE SEQUENCE [LARGE SCALE GENOMIC DNA]</scope>
    <source>
        <strain evidence="4">cv. Shuchazao</strain>
        <tissue evidence="3">Leaf</tissue>
    </source>
</reference>
<comment type="caution">
    <text evidence="3">The sequence shown here is derived from an EMBL/GenBank/DDBJ whole genome shotgun (WGS) entry which is preliminary data.</text>
</comment>
<evidence type="ECO:0000256" key="2">
    <source>
        <dbReference type="SAM" id="Phobius"/>
    </source>
</evidence>
<evidence type="ECO:0000313" key="3">
    <source>
        <dbReference type="EMBL" id="THG02358.1"/>
    </source>
</evidence>
<gene>
    <name evidence="3" type="ORF">TEA_010924</name>
</gene>
<feature type="region of interest" description="Disordered" evidence="1">
    <location>
        <begin position="78"/>
        <end position="105"/>
    </location>
</feature>
<feature type="compositionally biased region" description="Basic and acidic residues" evidence="1">
    <location>
        <begin position="258"/>
        <end position="270"/>
    </location>
</feature>
<proteinExistence type="predicted"/>